<keyword evidence="6" id="KW-0808">Transferase</keyword>
<feature type="transmembrane region" description="Helical" evidence="15">
    <location>
        <begin position="173"/>
        <end position="194"/>
    </location>
</feature>
<dbReference type="PATRIC" id="fig|1129794.4.peg.4513"/>
<dbReference type="PROSITE" id="PS50885">
    <property type="entry name" value="HAMP"/>
    <property type="match status" value="1"/>
</dbReference>
<dbReference type="PANTHER" id="PTHR45528">
    <property type="entry name" value="SENSOR HISTIDINE KINASE CPXA"/>
    <property type="match status" value="1"/>
</dbReference>
<dbReference type="FunFam" id="3.30.565.10:FF:000011">
    <property type="entry name" value="Sensor histidine kinase CpxA"/>
    <property type="match status" value="1"/>
</dbReference>
<dbReference type="InterPro" id="IPR005467">
    <property type="entry name" value="His_kinase_dom"/>
</dbReference>
<keyword evidence="7 15" id="KW-0812">Transmembrane</keyword>
<feature type="transmembrane region" description="Helical" evidence="15">
    <location>
        <begin position="13"/>
        <end position="36"/>
    </location>
</feature>
<evidence type="ECO:0000313" key="18">
    <source>
        <dbReference type="EMBL" id="AGH46633.1"/>
    </source>
</evidence>
<dbReference type="Gene3D" id="1.10.8.500">
    <property type="entry name" value="HAMP domain in histidine kinase"/>
    <property type="match status" value="1"/>
</dbReference>
<proteinExistence type="predicted"/>
<feature type="domain" description="HAMP" evidence="17">
    <location>
        <begin position="191"/>
        <end position="245"/>
    </location>
</feature>
<evidence type="ECO:0000256" key="14">
    <source>
        <dbReference type="SAM" id="Coils"/>
    </source>
</evidence>
<dbReference type="Pfam" id="PF00512">
    <property type="entry name" value="HisKA"/>
    <property type="match status" value="1"/>
</dbReference>
<dbReference type="eggNOG" id="COG3850">
    <property type="taxonomic scope" value="Bacteria"/>
</dbReference>
<dbReference type="CDD" id="cd00082">
    <property type="entry name" value="HisKA"/>
    <property type="match status" value="1"/>
</dbReference>
<dbReference type="InterPro" id="IPR050398">
    <property type="entry name" value="HssS/ArlS-like"/>
</dbReference>
<evidence type="ECO:0000256" key="12">
    <source>
        <dbReference type="ARBA" id="ARBA00023012"/>
    </source>
</evidence>
<evidence type="ECO:0000256" key="2">
    <source>
        <dbReference type="ARBA" id="ARBA00004651"/>
    </source>
</evidence>
<keyword evidence="19" id="KW-1185">Reference proteome</keyword>
<dbReference type="OrthoDB" id="9804645at2"/>
<dbReference type="InterPro" id="IPR036097">
    <property type="entry name" value="HisK_dim/P_sf"/>
</dbReference>
<dbReference type="InterPro" id="IPR003594">
    <property type="entry name" value="HATPase_dom"/>
</dbReference>
<dbReference type="InterPro" id="IPR003661">
    <property type="entry name" value="HisK_dim/P_dom"/>
</dbReference>
<feature type="coiled-coil region" evidence="14">
    <location>
        <begin position="281"/>
        <end position="308"/>
    </location>
</feature>
<reference evidence="18 19" key="1">
    <citation type="journal article" date="2013" name="Genome Announc.">
        <title>Complete Genome Sequence of Glaciecola psychrophila Strain 170T.</title>
        <authorList>
            <person name="Yin J."/>
            <person name="Chen J."/>
            <person name="Liu G."/>
            <person name="Yu Y."/>
            <person name="Song L."/>
            <person name="Wang X."/>
            <person name="Qu X."/>
        </authorList>
    </citation>
    <scope>NUCLEOTIDE SEQUENCE [LARGE SCALE GENOMIC DNA]</scope>
    <source>
        <strain evidence="18 19">170</strain>
    </source>
</reference>
<evidence type="ECO:0000256" key="5">
    <source>
        <dbReference type="ARBA" id="ARBA00022553"/>
    </source>
</evidence>
<evidence type="ECO:0000256" key="9">
    <source>
        <dbReference type="ARBA" id="ARBA00022777"/>
    </source>
</evidence>
<evidence type="ECO:0000259" key="16">
    <source>
        <dbReference type="PROSITE" id="PS50109"/>
    </source>
</evidence>
<evidence type="ECO:0000256" key="6">
    <source>
        <dbReference type="ARBA" id="ARBA00022679"/>
    </source>
</evidence>
<evidence type="ECO:0000256" key="7">
    <source>
        <dbReference type="ARBA" id="ARBA00022692"/>
    </source>
</evidence>
<dbReference type="KEGG" id="gps:C427_4534"/>
<dbReference type="SMART" id="SM00304">
    <property type="entry name" value="HAMP"/>
    <property type="match status" value="1"/>
</dbReference>
<gene>
    <name evidence="18" type="ORF">C427_4534</name>
</gene>
<accession>K7ATT9</accession>
<dbReference type="RefSeq" id="WP_007639962.1">
    <property type="nucleotide sequence ID" value="NC_020514.1"/>
</dbReference>
<dbReference type="SMART" id="SM00387">
    <property type="entry name" value="HATPase_c"/>
    <property type="match status" value="1"/>
</dbReference>
<dbReference type="SUPFAM" id="SSF47384">
    <property type="entry name" value="Homodimeric domain of signal transducing histidine kinase"/>
    <property type="match status" value="1"/>
</dbReference>
<dbReference type="Proteomes" id="UP000011864">
    <property type="component" value="Chromosome"/>
</dbReference>
<evidence type="ECO:0000256" key="4">
    <source>
        <dbReference type="ARBA" id="ARBA00022475"/>
    </source>
</evidence>
<dbReference type="SMART" id="SM00388">
    <property type="entry name" value="HisKA"/>
    <property type="match status" value="1"/>
</dbReference>
<evidence type="ECO:0000259" key="17">
    <source>
        <dbReference type="PROSITE" id="PS50885"/>
    </source>
</evidence>
<evidence type="ECO:0000256" key="11">
    <source>
        <dbReference type="ARBA" id="ARBA00022989"/>
    </source>
</evidence>
<keyword evidence="13 15" id="KW-0472">Membrane</keyword>
<keyword evidence="5" id="KW-0597">Phosphoprotein</keyword>
<evidence type="ECO:0000256" key="1">
    <source>
        <dbReference type="ARBA" id="ARBA00000085"/>
    </source>
</evidence>
<evidence type="ECO:0000256" key="10">
    <source>
        <dbReference type="ARBA" id="ARBA00022840"/>
    </source>
</evidence>
<dbReference type="GO" id="GO:0000155">
    <property type="term" value="F:phosphorelay sensor kinase activity"/>
    <property type="evidence" value="ECO:0007669"/>
    <property type="project" value="InterPro"/>
</dbReference>
<keyword evidence="8" id="KW-0547">Nucleotide-binding</keyword>
<evidence type="ECO:0000256" key="8">
    <source>
        <dbReference type="ARBA" id="ARBA00022741"/>
    </source>
</evidence>
<evidence type="ECO:0000313" key="19">
    <source>
        <dbReference type="Proteomes" id="UP000011864"/>
    </source>
</evidence>
<dbReference type="SUPFAM" id="SSF55874">
    <property type="entry name" value="ATPase domain of HSP90 chaperone/DNA topoisomerase II/histidine kinase"/>
    <property type="match status" value="1"/>
</dbReference>
<keyword evidence="10" id="KW-0067">ATP-binding</keyword>
<dbReference type="Gene3D" id="1.10.287.130">
    <property type="match status" value="1"/>
</dbReference>
<dbReference type="Pfam" id="PF02518">
    <property type="entry name" value="HATPase_c"/>
    <property type="match status" value="1"/>
</dbReference>
<dbReference type="Gene3D" id="3.30.565.10">
    <property type="entry name" value="Histidine kinase-like ATPase, C-terminal domain"/>
    <property type="match status" value="1"/>
</dbReference>
<comment type="catalytic activity">
    <reaction evidence="1">
        <text>ATP + protein L-histidine = ADP + protein N-phospho-L-histidine.</text>
        <dbReference type="EC" id="2.7.13.3"/>
    </reaction>
</comment>
<keyword evidence="11 15" id="KW-1133">Transmembrane helix</keyword>
<dbReference type="Pfam" id="PF00672">
    <property type="entry name" value="HAMP"/>
    <property type="match status" value="1"/>
</dbReference>
<sequence length="470" mass="53795">MRGLSRFNPAQSLFFRVFLWFWLAALLIFFSSVWLAKQLGSEAKYQPLNTQQRKDLESITRKLQNQIDKHDGQVELKNVLKQLSKRNRNRFGLVLIEQSTREIVHSATRHRPIKKEMFDDFNPQSTALTLEIKGINFVGPGRVKVNQNEYLLFLVKSRRGGDLRVIRHEYPEIFIIFMLSLSLGLCYLFVRGLLNPIAQLRHASKRMATGKMGVRVGNASKRSDEIGQLGRDFNYMSEQVESLLTSQKRLLADISHELRSPLTRLQLSIGIALQQNEFDMSANMLAALERIEKESQQIENMIAQVLLLSSLDNKQPMQNLHIVSLEKIMTPIIDDAQFEAEQRNKKLDYQAQENIRLYADPQLLSSAIENILRNGIYYSNHIIQVSVSVQDKRIVWIIEDDGKGIEESQLDRIFEAFYRESTARDRNSGGVGLGLAIAQHVIRKHKGSIRASNKPQGGLLVKISIPYISP</sequence>
<dbReference type="GO" id="GO:0005886">
    <property type="term" value="C:plasma membrane"/>
    <property type="evidence" value="ECO:0007669"/>
    <property type="project" value="UniProtKB-SubCell"/>
</dbReference>
<evidence type="ECO:0000256" key="13">
    <source>
        <dbReference type="ARBA" id="ARBA00023136"/>
    </source>
</evidence>
<name>K7ATT9_9ALTE</name>
<protein>
    <recommendedName>
        <fullName evidence="3">histidine kinase</fullName>
        <ecNumber evidence="3">2.7.13.3</ecNumber>
    </recommendedName>
</protein>
<dbReference type="STRING" id="1129794.C427_4534"/>
<evidence type="ECO:0000256" key="15">
    <source>
        <dbReference type="SAM" id="Phobius"/>
    </source>
</evidence>
<dbReference type="InterPro" id="IPR036890">
    <property type="entry name" value="HATPase_C_sf"/>
</dbReference>
<dbReference type="PRINTS" id="PR00344">
    <property type="entry name" value="BCTRLSENSOR"/>
</dbReference>
<keyword evidence="9" id="KW-0418">Kinase</keyword>
<feature type="domain" description="Histidine kinase" evidence="16">
    <location>
        <begin position="253"/>
        <end position="469"/>
    </location>
</feature>
<keyword evidence="4" id="KW-1003">Cell membrane</keyword>
<dbReference type="GO" id="GO:0005524">
    <property type="term" value="F:ATP binding"/>
    <property type="evidence" value="ECO:0007669"/>
    <property type="project" value="UniProtKB-KW"/>
</dbReference>
<dbReference type="InterPro" id="IPR004358">
    <property type="entry name" value="Sig_transdc_His_kin-like_C"/>
</dbReference>
<dbReference type="EC" id="2.7.13.3" evidence="3"/>
<dbReference type="PANTHER" id="PTHR45528:SF1">
    <property type="entry name" value="SENSOR HISTIDINE KINASE CPXA"/>
    <property type="match status" value="1"/>
</dbReference>
<dbReference type="PROSITE" id="PS50109">
    <property type="entry name" value="HIS_KIN"/>
    <property type="match status" value="1"/>
</dbReference>
<dbReference type="HOGENOM" id="CLU_000445_89_27_6"/>
<dbReference type="eggNOG" id="COG2205">
    <property type="taxonomic scope" value="Bacteria"/>
</dbReference>
<evidence type="ECO:0000256" key="3">
    <source>
        <dbReference type="ARBA" id="ARBA00012438"/>
    </source>
</evidence>
<keyword evidence="14" id="KW-0175">Coiled coil</keyword>
<comment type="subcellular location">
    <subcellularLocation>
        <location evidence="2">Cell membrane</location>
        <topology evidence="2">Multi-pass membrane protein</topology>
    </subcellularLocation>
</comment>
<dbReference type="EMBL" id="CP003837">
    <property type="protein sequence ID" value="AGH46633.1"/>
    <property type="molecule type" value="Genomic_DNA"/>
</dbReference>
<organism evidence="18 19">
    <name type="scientific">Paraglaciecola psychrophila 170</name>
    <dbReference type="NCBI Taxonomy" id="1129794"/>
    <lineage>
        <taxon>Bacteria</taxon>
        <taxon>Pseudomonadati</taxon>
        <taxon>Pseudomonadota</taxon>
        <taxon>Gammaproteobacteria</taxon>
        <taxon>Alteromonadales</taxon>
        <taxon>Alteromonadaceae</taxon>
        <taxon>Paraglaciecola</taxon>
    </lineage>
</organism>
<dbReference type="CDD" id="cd06225">
    <property type="entry name" value="HAMP"/>
    <property type="match status" value="1"/>
</dbReference>
<keyword evidence="12" id="KW-0902">Two-component regulatory system</keyword>
<dbReference type="SUPFAM" id="SSF158472">
    <property type="entry name" value="HAMP domain-like"/>
    <property type="match status" value="1"/>
</dbReference>
<dbReference type="InterPro" id="IPR003660">
    <property type="entry name" value="HAMP_dom"/>
</dbReference>
<dbReference type="AlphaFoldDB" id="K7ATT9"/>